<evidence type="ECO:0000256" key="1">
    <source>
        <dbReference type="ARBA" id="ARBA00004141"/>
    </source>
</evidence>
<dbReference type="InterPro" id="IPR011701">
    <property type="entry name" value="MFS"/>
</dbReference>
<comment type="subcellular location">
    <subcellularLocation>
        <location evidence="1">Membrane</location>
        <topology evidence="1">Multi-pass membrane protein</topology>
    </subcellularLocation>
</comment>
<reference evidence="8 9" key="1">
    <citation type="submission" date="2019-08" db="EMBL/GenBank/DDBJ databases">
        <title>Aureimonas fodiniaquatilis sp. nov., isolated from a coal mine wastewater.</title>
        <authorList>
            <person name="Kim W."/>
        </authorList>
    </citation>
    <scope>NUCLEOTIDE SEQUENCE [LARGE SCALE GENOMIC DNA]</scope>
    <source>
        <strain evidence="8 9">CAU 1482</strain>
    </source>
</reference>
<keyword evidence="4 6" id="KW-1133">Transmembrane helix</keyword>
<feature type="transmembrane region" description="Helical" evidence="6">
    <location>
        <begin position="76"/>
        <end position="95"/>
    </location>
</feature>
<feature type="transmembrane region" description="Helical" evidence="6">
    <location>
        <begin position="164"/>
        <end position="185"/>
    </location>
</feature>
<dbReference type="PANTHER" id="PTHR23502:SF132">
    <property type="entry name" value="POLYAMINE TRANSPORTER 2-RELATED"/>
    <property type="match status" value="1"/>
</dbReference>
<dbReference type="Proteomes" id="UP000324738">
    <property type="component" value="Unassembled WGS sequence"/>
</dbReference>
<dbReference type="GO" id="GO:0022857">
    <property type="term" value="F:transmembrane transporter activity"/>
    <property type="evidence" value="ECO:0007669"/>
    <property type="project" value="InterPro"/>
</dbReference>
<keyword evidence="9" id="KW-1185">Reference proteome</keyword>
<feature type="transmembrane region" description="Helical" evidence="6">
    <location>
        <begin position="371"/>
        <end position="389"/>
    </location>
</feature>
<dbReference type="Gene3D" id="1.20.1720.10">
    <property type="entry name" value="Multidrug resistance protein D"/>
    <property type="match status" value="1"/>
</dbReference>
<feature type="transmembrane region" description="Helical" evidence="6">
    <location>
        <begin position="134"/>
        <end position="158"/>
    </location>
</feature>
<gene>
    <name evidence="8" type="ORF">FPY71_06420</name>
</gene>
<feature type="transmembrane region" description="Helical" evidence="6">
    <location>
        <begin position="306"/>
        <end position="328"/>
    </location>
</feature>
<proteinExistence type="predicted"/>
<sequence>MAIHPQSRSYLLLLGLTLGLPSLGTDMAMASFSATALAYCVTPAEVGYALSSFMVGFATSPLFYGPLSDRFGRKPVLLSGIFLLAAASYVSVFATSLPGLIGWRLVQGVGAGVCRPLVMAIIRDGFDGAEARSAQSYAQVVAMCGPLCGPILGALLLFYADWQIIYLALGTIAAAIGLCVWFGFAETTLPEHRVRVRAIEVWQHYRAVLGNATVRTNIMLAACAFGGQFVYVSASPLLLMTRLQLSAAAFGLAFATAATGMLLGSLLSGRLNSLRVNPRYIMLAGQCICLGASIALFVLLATSNLAVWSCISLGWCSTFAFGLVSSNAAQLALAPMRSAIGYVAGLMAFVQIGTGVAASTLVFALYNIGPAWAFLLMAGFAIAGIALLLRPTAA</sequence>
<protein>
    <submittedName>
        <fullName evidence="8">Multidrug effflux MFS transporter</fullName>
    </submittedName>
</protein>
<dbReference type="InterPro" id="IPR036259">
    <property type="entry name" value="MFS_trans_sf"/>
</dbReference>
<evidence type="ECO:0000256" key="2">
    <source>
        <dbReference type="ARBA" id="ARBA00022448"/>
    </source>
</evidence>
<keyword evidence="3 6" id="KW-0812">Transmembrane</keyword>
<accession>A0A5B0DUM8</accession>
<feature type="transmembrane region" description="Helical" evidence="6">
    <location>
        <begin position="280"/>
        <end position="300"/>
    </location>
</feature>
<dbReference type="InterPro" id="IPR020846">
    <property type="entry name" value="MFS_dom"/>
</dbReference>
<name>A0A5B0DUM8_9HYPH</name>
<feature type="transmembrane region" description="Helical" evidence="6">
    <location>
        <begin position="101"/>
        <end position="122"/>
    </location>
</feature>
<dbReference type="OrthoDB" id="9800416at2"/>
<dbReference type="RefSeq" id="WP_149298885.1">
    <property type="nucleotide sequence ID" value="NZ_VTWH01000002.1"/>
</dbReference>
<dbReference type="Pfam" id="PF07690">
    <property type="entry name" value="MFS_1"/>
    <property type="match status" value="1"/>
</dbReference>
<dbReference type="SUPFAM" id="SSF103473">
    <property type="entry name" value="MFS general substrate transporter"/>
    <property type="match status" value="1"/>
</dbReference>
<organism evidence="8 9">
    <name type="scientific">Aureimonas fodinaquatilis</name>
    <dbReference type="NCBI Taxonomy" id="2565783"/>
    <lineage>
        <taxon>Bacteria</taxon>
        <taxon>Pseudomonadati</taxon>
        <taxon>Pseudomonadota</taxon>
        <taxon>Alphaproteobacteria</taxon>
        <taxon>Hyphomicrobiales</taxon>
        <taxon>Aurantimonadaceae</taxon>
        <taxon>Aureimonas</taxon>
    </lineage>
</organism>
<dbReference type="EMBL" id="VTWH01000002">
    <property type="protein sequence ID" value="KAA0970166.1"/>
    <property type="molecule type" value="Genomic_DNA"/>
</dbReference>
<feature type="domain" description="Major facilitator superfamily (MFS) profile" evidence="7">
    <location>
        <begin position="1"/>
        <end position="394"/>
    </location>
</feature>
<dbReference type="GO" id="GO:0005886">
    <property type="term" value="C:plasma membrane"/>
    <property type="evidence" value="ECO:0007669"/>
    <property type="project" value="TreeGrafter"/>
</dbReference>
<feature type="transmembrane region" description="Helical" evidence="6">
    <location>
        <begin position="340"/>
        <end position="365"/>
    </location>
</feature>
<keyword evidence="5 6" id="KW-0472">Membrane</keyword>
<dbReference type="PROSITE" id="PS50850">
    <property type="entry name" value="MFS"/>
    <property type="match status" value="1"/>
</dbReference>
<evidence type="ECO:0000256" key="6">
    <source>
        <dbReference type="SAM" id="Phobius"/>
    </source>
</evidence>
<evidence type="ECO:0000256" key="4">
    <source>
        <dbReference type="ARBA" id="ARBA00022989"/>
    </source>
</evidence>
<evidence type="ECO:0000256" key="5">
    <source>
        <dbReference type="ARBA" id="ARBA00023136"/>
    </source>
</evidence>
<evidence type="ECO:0000313" key="8">
    <source>
        <dbReference type="EMBL" id="KAA0970166.1"/>
    </source>
</evidence>
<dbReference type="PANTHER" id="PTHR23502">
    <property type="entry name" value="MAJOR FACILITATOR SUPERFAMILY"/>
    <property type="match status" value="1"/>
</dbReference>
<feature type="transmembrane region" description="Helical" evidence="6">
    <location>
        <begin position="245"/>
        <end position="268"/>
    </location>
</feature>
<dbReference type="AlphaFoldDB" id="A0A5B0DUM8"/>
<evidence type="ECO:0000313" key="9">
    <source>
        <dbReference type="Proteomes" id="UP000324738"/>
    </source>
</evidence>
<evidence type="ECO:0000259" key="7">
    <source>
        <dbReference type="PROSITE" id="PS50850"/>
    </source>
</evidence>
<feature type="transmembrane region" description="Helical" evidence="6">
    <location>
        <begin position="48"/>
        <end position="64"/>
    </location>
</feature>
<comment type="caution">
    <text evidence="8">The sequence shown here is derived from an EMBL/GenBank/DDBJ whole genome shotgun (WGS) entry which is preliminary data.</text>
</comment>
<keyword evidence="2" id="KW-0813">Transport</keyword>
<feature type="transmembrane region" description="Helical" evidence="6">
    <location>
        <begin position="218"/>
        <end position="239"/>
    </location>
</feature>
<evidence type="ECO:0000256" key="3">
    <source>
        <dbReference type="ARBA" id="ARBA00022692"/>
    </source>
</evidence>
<dbReference type="GO" id="GO:1990961">
    <property type="term" value="P:xenobiotic detoxification by transmembrane export across the plasma membrane"/>
    <property type="evidence" value="ECO:0007669"/>
    <property type="project" value="TreeGrafter"/>
</dbReference>